<dbReference type="InterPro" id="IPR002293">
    <property type="entry name" value="AA/rel_permease1"/>
</dbReference>
<feature type="transmembrane region" description="Helical" evidence="6">
    <location>
        <begin position="228"/>
        <end position="248"/>
    </location>
</feature>
<evidence type="ECO:0000313" key="7">
    <source>
        <dbReference type="EMBL" id="OJJ54905.1"/>
    </source>
</evidence>
<feature type="transmembrane region" description="Helical" evidence="6">
    <location>
        <begin position="66"/>
        <end position="87"/>
    </location>
</feature>
<evidence type="ECO:0000256" key="6">
    <source>
        <dbReference type="SAM" id="Phobius"/>
    </source>
</evidence>
<dbReference type="GO" id="GO:0022857">
    <property type="term" value="F:transmembrane transporter activity"/>
    <property type="evidence" value="ECO:0007669"/>
    <property type="project" value="InterPro"/>
</dbReference>
<feature type="transmembrane region" description="Helical" evidence="6">
    <location>
        <begin position="367"/>
        <end position="389"/>
    </location>
</feature>
<evidence type="ECO:0000256" key="1">
    <source>
        <dbReference type="ARBA" id="ARBA00004141"/>
    </source>
</evidence>
<keyword evidence="8" id="KW-1185">Reference proteome</keyword>
<feature type="transmembrane region" description="Helical" evidence="6">
    <location>
        <begin position="268"/>
        <end position="291"/>
    </location>
</feature>
<feature type="transmembrane region" description="Helical" evidence="6">
    <location>
        <begin position="436"/>
        <end position="458"/>
    </location>
</feature>
<evidence type="ECO:0000256" key="2">
    <source>
        <dbReference type="ARBA" id="ARBA00022448"/>
    </source>
</evidence>
<evidence type="ECO:0000313" key="8">
    <source>
        <dbReference type="Proteomes" id="UP000184356"/>
    </source>
</evidence>
<dbReference type="VEuPathDB" id="FungiDB:ASPSYDRAFT_60699"/>
<feature type="transmembrane region" description="Helical" evidence="6">
    <location>
        <begin position="33"/>
        <end position="54"/>
    </location>
</feature>
<dbReference type="PANTHER" id="PTHR45649">
    <property type="entry name" value="AMINO-ACID PERMEASE BAT1"/>
    <property type="match status" value="1"/>
</dbReference>
<dbReference type="AlphaFoldDB" id="A0A1L9T6A0"/>
<feature type="transmembrane region" description="Helical" evidence="6">
    <location>
        <begin position="470"/>
        <end position="489"/>
    </location>
</feature>
<keyword evidence="2" id="KW-0813">Transport</keyword>
<dbReference type="RefSeq" id="XP_040698711.1">
    <property type="nucleotide sequence ID" value="XM_040849890.1"/>
</dbReference>
<protein>
    <recommendedName>
        <fullName evidence="9">Amino acid permease/ SLC12A domain-containing protein</fullName>
    </recommendedName>
</protein>
<feature type="transmembrane region" description="Helical" evidence="6">
    <location>
        <begin position="323"/>
        <end position="346"/>
    </location>
</feature>
<comment type="subcellular location">
    <subcellularLocation>
        <location evidence="1">Membrane</location>
        <topology evidence="1">Multi-pass membrane protein</topology>
    </subcellularLocation>
</comment>
<sequence length="511" mass="54445">MPDDQPTKAVRDLDDDEARLAALGHQQELERNFSFLSMLGLAFSILNSWTALASSLSVGLPSGGPVAVVWGLVTAGVGSLSLAASNAEFLSSYPTSAGQYHWAAIISPPEWVAIVSWVTGWINVSGWVALSASGGTLGGSLFLGIFTMYNPDFSPEQWQLFLLFLLYTVMGFFLNLFLGSGLPIMTKIALVWSVCGLLATAITVLATGAPDFQPASFVFGEFVNSTGWPGGIAFLLGLLQGGLSLTGFDAVAHMIEEIPQPCIRGPRIMIACVAMGLGTGFLFLVCLLFIIKDVDAVVSSPTGPLAEIYLQATNSKAGTVCLLIFPMVCLVFGTLGIMATSTRMVYAFARDGGLPFSRIFAKVHPRWGIPVNALLLTNAIVVVFGLVYLGSTSAFNAILSAAVISLTVSYAVTPAINCIRGRSMLPPNRAFVLPEWLGWTCNLIGIAYAIVITVFLLFPPVSDVTGSSMNYAVVAFAIIVFISTVQWFVDGRRNFTGPIFDESAFFTVTEG</sequence>
<dbReference type="GO" id="GO:0016020">
    <property type="term" value="C:membrane"/>
    <property type="evidence" value="ECO:0007669"/>
    <property type="project" value="UniProtKB-SubCell"/>
</dbReference>
<feature type="transmembrane region" description="Helical" evidence="6">
    <location>
        <begin position="99"/>
        <end position="120"/>
    </location>
</feature>
<feature type="transmembrane region" description="Helical" evidence="6">
    <location>
        <begin position="127"/>
        <end position="146"/>
    </location>
</feature>
<evidence type="ECO:0008006" key="9">
    <source>
        <dbReference type="Google" id="ProtNLM"/>
    </source>
</evidence>
<proteinExistence type="predicted"/>
<reference evidence="8" key="1">
    <citation type="journal article" date="2017" name="Genome Biol.">
        <title>Comparative genomics reveals high biological diversity and specific adaptations in the industrially and medically important fungal genus Aspergillus.</title>
        <authorList>
            <person name="de Vries R.P."/>
            <person name="Riley R."/>
            <person name="Wiebenga A."/>
            <person name="Aguilar-Osorio G."/>
            <person name="Amillis S."/>
            <person name="Uchima C.A."/>
            <person name="Anderluh G."/>
            <person name="Asadollahi M."/>
            <person name="Askin M."/>
            <person name="Barry K."/>
            <person name="Battaglia E."/>
            <person name="Bayram O."/>
            <person name="Benocci T."/>
            <person name="Braus-Stromeyer S.A."/>
            <person name="Caldana C."/>
            <person name="Canovas D."/>
            <person name="Cerqueira G.C."/>
            <person name="Chen F."/>
            <person name="Chen W."/>
            <person name="Choi C."/>
            <person name="Clum A."/>
            <person name="Dos Santos R.A."/>
            <person name="Damasio A.R."/>
            <person name="Diallinas G."/>
            <person name="Emri T."/>
            <person name="Fekete E."/>
            <person name="Flipphi M."/>
            <person name="Freyberg S."/>
            <person name="Gallo A."/>
            <person name="Gournas C."/>
            <person name="Habgood R."/>
            <person name="Hainaut M."/>
            <person name="Harispe M.L."/>
            <person name="Henrissat B."/>
            <person name="Hilden K.S."/>
            <person name="Hope R."/>
            <person name="Hossain A."/>
            <person name="Karabika E."/>
            <person name="Karaffa L."/>
            <person name="Karanyi Z."/>
            <person name="Krasevec N."/>
            <person name="Kuo A."/>
            <person name="Kusch H."/>
            <person name="LaButti K."/>
            <person name="Lagendijk E.L."/>
            <person name="Lapidus A."/>
            <person name="Levasseur A."/>
            <person name="Lindquist E."/>
            <person name="Lipzen A."/>
            <person name="Logrieco A.F."/>
            <person name="MacCabe A."/>
            <person name="Maekelae M.R."/>
            <person name="Malavazi I."/>
            <person name="Melin P."/>
            <person name="Meyer V."/>
            <person name="Mielnichuk N."/>
            <person name="Miskei M."/>
            <person name="Molnar A.P."/>
            <person name="Mule G."/>
            <person name="Ngan C.Y."/>
            <person name="Orejas M."/>
            <person name="Orosz E."/>
            <person name="Ouedraogo J.P."/>
            <person name="Overkamp K.M."/>
            <person name="Park H.-S."/>
            <person name="Perrone G."/>
            <person name="Piumi F."/>
            <person name="Punt P.J."/>
            <person name="Ram A.F."/>
            <person name="Ramon A."/>
            <person name="Rauscher S."/>
            <person name="Record E."/>
            <person name="Riano-Pachon D.M."/>
            <person name="Robert V."/>
            <person name="Roehrig J."/>
            <person name="Ruller R."/>
            <person name="Salamov A."/>
            <person name="Salih N.S."/>
            <person name="Samson R.A."/>
            <person name="Sandor E."/>
            <person name="Sanguinetti M."/>
            <person name="Schuetze T."/>
            <person name="Sepcic K."/>
            <person name="Shelest E."/>
            <person name="Sherlock G."/>
            <person name="Sophianopoulou V."/>
            <person name="Squina F.M."/>
            <person name="Sun H."/>
            <person name="Susca A."/>
            <person name="Todd R.B."/>
            <person name="Tsang A."/>
            <person name="Unkles S.E."/>
            <person name="van de Wiele N."/>
            <person name="van Rossen-Uffink D."/>
            <person name="Oliveira J.V."/>
            <person name="Vesth T.C."/>
            <person name="Visser J."/>
            <person name="Yu J.-H."/>
            <person name="Zhou M."/>
            <person name="Andersen M.R."/>
            <person name="Archer D.B."/>
            <person name="Baker S.E."/>
            <person name="Benoit I."/>
            <person name="Brakhage A.A."/>
            <person name="Braus G.H."/>
            <person name="Fischer R."/>
            <person name="Frisvad J.C."/>
            <person name="Goldman G.H."/>
            <person name="Houbraken J."/>
            <person name="Oakley B."/>
            <person name="Pocsi I."/>
            <person name="Scazzocchio C."/>
            <person name="Seiboth B."/>
            <person name="vanKuyk P.A."/>
            <person name="Wortman J."/>
            <person name="Dyer P.S."/>
            <person name="Grigoriev I.V."/>
        </authorList>
    </citation>
    <scope>NUCLEOTIDE SEQUENCE [LARGE SCALE GENOMIC DNA]</scope>
    <source>
        <strain evidence="8">CBS 593.65</strain>
    </source>
</reference>
<dbReference type="OrthoDB" id="4476201at2759"/>
<keyword evidence="3 6" id="KW-0812">Transmembrane</keyword>
<dbReference type="Proteomes" id="UP000184356">
    <property type="component" value="Unassembled WGS sequence"/>
</dbReference>
<keyword evidence="5 6" id="KW-0472">Membrane</keyword>
<feature type="transmembrane region" description="Helical" evidence="6">
    <location>
        <begin position="158"/>
        <end position="178"/>
    </location>
</feature>
<evidence type="ECO:0000256" key="4">
    <source>
        <dbReference type="ARBA" id="ARBA00022989"/>
    </source>
</evidence>
<dbReference type="GeneID" id="63765963"/>
<dbReference type="PANTHER" id="PTHR45649:SF14">
    <property type="entry name" value="GABA PERMEASE"/>
    <property type="match status" value="1"/>
</dbReference>
<evidence type="ECO:0000256" key="3">
    <source>
        <dbReference type="ARBA" id="ARBA00022692"/>
    </source>
</evidence>
<keyword evidence="4 6" id="KW-1133">Transmembrane helix</keyword>
<gene>
    <name evidence="7" type="ORF">ASPSYDRAFT_60699</name>
</gene>
<name>A0A1L9T6A0_9EURO</name>
<accession>A0A1L9T6A0</accession>
<dbReference type="STRING" id="1036612.A0A1L9T6A0"/>
<dbReference type="PIRSF" id="PIRSF006060">
    <property type="entry name" value="AA_transporter"/>
    <property type="match status" value="1"/>
</dbReference>
<dbReference type="Gene3D" id="1.20.1740.10">
    <property type="entry name" value="Amino acid/polyamine transporter I"/>
    <property type="match status" value="1"/>
</dbReference>
<evidence type="ECO:0000256" key="5">
    <source>
        <dbReference type="ARBA" id="ARBA00023136"/>
    </source>
</evidence>
<feature type="transmembrane region" description="Helical" evidence="6">
    <location>
        <begin position="395"/>
        <end position="416"/>
    </location>
</feature>
<organism evidence="7 8">
    <name type="scientific">Aspergillus sydowii CBS 593.65</name>
    <dbReference type="NCBI Taxonomy" id="1036612"/>
    <lineage>
        <taxon>Eukaryota</taxon>
        <taxon>Fungi</taxon>
        <taxon>Dikarya</taxon>
        <taxon>Ascomycota</taxon>
        <taxon>Pezizomycotina</taxon>
        <taxon>Eurotiomycetes</taxon>
        <taxon>Eurotiomycetidae</taxon>
        <taxon>Eurotiales</taxon>
        <taxon>Aspergillaceae</taxon>
        <taxon>Aspergillus</taxon>
        <taxon>Aspergillus subgen. Nidulantes</taxon>
    </lineage>
</organism>
<feature type="transmembrane region" description="Helical" evidence="6">
    <location>
        <begin position="190"/>
        <end position="208"/>
    </location>
</feature>
<dbReference type="Pfam" id="PF13520">
    <property type="entry name" value="AA_permease_2"/>
    <property type="match status" value="1"/>
</dbReference>
<dbReference type="EMBL" id="KV878593">
    <property type="protein sequence ID" value="OJJ54905.1"/>
    <property type="molecule type" value="Genomic_DNA"/>
</dbReference>